<dbReference type="InterPro" id="IPR041698">
    <property type="entry name" value="Methyltransf_25"/>
</dbReference>
<evidence type="ECO:0000313" key="5">
    <source>
        <dbReference type="EMBL" id="MBB6218762.1"/>
    </source>
</evidence>
<dbReference type="PANTHER" id="PTHR30204">
    <property type="entry name" value="REDOX-CYCLING DRUG-SENSING TRANSCRIPTIONAL ACTIVATOR SOXR"/>
    <property type="match status" value="1"/>
</dbReference>
<dbReference type="EMBL" id="JACHEN010000047">
    <property type="protein sequence ID" value="MBB6218762.1"/>
    <property type="molecule type" value="Genomic_DNA"/>
</dbReference>
<dbReference type="EC" id="2.1.1.-" evidence="5"/>
<evidence type="ECO:0000259" key="4">
    <source>
        <dbReference type="PROSITE" id="PS50937"/>
    </source>
</evidence>
<dbReference type="Proteomes" id="UP000579281">
    <property type="component" value="Unassembled WGS sequence"/>
</dbReference>
<evidence type="ECO:0000256" key="1">
    <source>
        <dbReference type="ARBA" id="ARBA00023015"/>
    </source>
</evidence>
<dbReference type="InterPro" id="IPR047057">
    <property type="entry name" value="MerR_fam"/>
</dbReference>
<evidence type="ECO:0000256" key="2">
    <source>
        <dbReference type="ARBA" id="ARBA00023125"/>
    </source>
</evidence>
<protein>
    <submittedName>
        <fullName evidence="5">Putative AdoMet-dependent methyltransferase</fullName>
        <ecNumber evidence="5">2.1.1.-</ecNumber>
    </submittedName>
</protein>
<dbReference type="InterPro" id="IPR009061">
    <property type="entry name" value="DNA-bd_dom_put_sf"/>
</dbReference>
<dbReference type="RefSeq" id="WP_184313528.1">
    <property type="nucleotide sequence ID" value="NZ_JACHEN010000047.1"/>
</dbReference>
<dbReference type="Pfam" id="PF13649">
    <property type="entry name" value="Methyltransf_25"/>
    <property type="match status" value="1"/>
</dbReference>
<dbReference type="GO" id="GO:0003700">
    <property type="term" value="F:DNA-binding transcription factor activity"/>
    <property type="evidence" value="ECO:0007669"/>
    <property type="project" value="InterPro"/>
</dbReference>
<dbReference type="PANTHER" id="PTHR30204:SF94">
    <property type="entry name" value="HEAVY METAL-DEPENDENT TRANSCRIPTIONAL REGULATOR HI_0293-RELATED"/>
    <property type="match status" value="1"/>
</dbReference>
<keyword evidence="3" id="KW-0804">Transcription</keyword>
<comment type="caution">
    <text evidence="5">The sequence shown here is derived from an EMBL/GenBank/DDBJ whole genome shotgun (WGS) entry which is preliminary data.</text>
</comment>
<keyword evidence="6" id="KW-1185">Reference proteome</keyword>
<keyword evidence="1" id="KW-0805">Transcription regulation</keyword>
<sequence>MEKRYTIHEVAQMFHITTNKIRFYEKKGILHPQRDMENNYRYFTEDDLLKLQAVLVYRMMNIPIEDVKDMMDHYERENILNHFHGQWKCINDEIHRLHLIQDCLEGMMDTVYDCTVLNGNGLSGKLLSFAHNMENLYQIKNNWKDRWNFDDWAQSYDASVQKNVGRLGIYKNYEQVLDTAYHEAVKDKSTHQKVLEIGVGTGNLAKRFLSSGYDLIGIDQSREMLNVAKKKLPHLRLRLGEFLKIPYGNNTFDLIVSTYAFHHLRDEEKRIAINEMVRVLRKNGRIVLGDLMFENDIKKEEIYSTLAHEELAEIEDEYYSNIHMLRETFSRYDMHLRFIKIDTLNYIVVVESF</sequence>
<feature type="domain" description="HTH merR-type" evidence="4">
    <location>
        <begin position="4"/>
        <end position="73"/>
    </location>
</feature>
<dbReference type="PROSITE" id="PS50937">
    <property type="entry name" value="HTH_MERR_2"/>
    <property type="match status" value="1"/>
</dbReference>
<keyword evidence="5" id="KW-0808">Transferase</keyword>
<evidence type="ECO:0000313" key="6">
    <source>
        <dbReference type="Proteomes" id="UP000579281"/>
    </source>
</evidence>
<accession>A0A841L6P8</accession>
<evidence type="ECO:0000256" key="3">
    <source>
        <dbReference type="ARBA" id="ARBA00023163"/>
    </source>
</evidence>
<dbReference type="GO" id="GO:0003677">
    <property type="term" value="F:DNA binding"/>
    <property type="evidence" value="ECO:0007669"/>
    <property type="project" value="UniProtKB-KW"/>
</dbReference>
<dbReference type="SMART" id="SM00422">
    <property type="entry name" value="HTH_MERR"/>
    <property type="match status" value="1"/>
</dbReference>
<dbReference type="AlphaFoldDB" id="A0A841L6P8"/>
<dbReference type="Gene3D" id="1.10.1660.10">
    <property type="match status" value="1"/>
</dbReference>
<proteinExistence type="predicted"/>
<dbReference type="CDD" id="cd01106">
    <property type="entry name" value="HTH_TipAL-Mta"/>
    <property type="match status" value="1"/>
</dbReference>
<reference evidence="5 6" key="1">
    <citation type="submission" date="2020-08" db="EMBL/GenBank/DDBJ databases">
        <title>Genomic Encyclopedia of Type Strains, Phase IV (KMG-IV): sequencing the most valuable type-strain genomes for metagenomic binning, comparative biology and taxonomic classification.</title>
        <authorList>
            <person name="Goeker M."/>
        </authorList>
    </citation>
    <scope>NUCLEOTIDE SEQUENCE [LARGE SCALE GENOMIC DNA]</scope>
    <source>
        <strain evidence="5 6">DSM 103526</strain>
    </source>
</reference>
<gene>
    <name evidence="5" type="ORF">HNQ80_004937</name>
</gene>
<dbReference type="Gene3D" id="3.40.50.150">
    <property type="entry name" value="Vaccinia Virus protein VP39"/>
    <property type="match status" value="1"/>
</dbReference>
<dbReference type="SUPFAM" id="SSF46955">
    <property type="entry name" value="Putative DNA-binding domain"/>
    <property type="match status" value="1"/>
</dbReference>
<dbReference type="InterPro" id="IPR000551">
    <property type="entry name" value="MerR-type_HTH_dom"/>
</dbReference>
<dbReference type="InterPro" id="IPR029063">
    <property type="entry name" value="SAM-dependent_MTases_sf"/>
</dbReference>
<keyword evidence="5" id="KW-0489">Methyltransferase</keyword>
<organism evidence="5 6">
    <name type="scientific">Anaerosolibacter carboniphilus</name>
    <dbReference type="NCBI Taxonomy" id="1417629"/>
    <lineage>
        <taxon>Bacteria</taxon>
        <taxon>Bacillati</taxon>
        <taxon>Bacillota</taxon>
        <taxon>Clostridia</taxon>
        <taxon>Peptostreptococcales</taxon>
        <taxon>Thermotaleaceae</taxon>
        <taxon>Anaerosolibacter</taxon>
    </lineage>
</organism>
<dbReference type="GO" id="GO:0032259">
    <property type="term" value="P:methylation"/>
    <property type="evidence" value="ECO:0007669"/>
    <property type="project" value="UniProtKB-KW"/>
</dbReference>
<dbReference type="GO" id="GO:0008168">
    <property type="term" value="F:methyltransferase activity"/>
    <property type="evidence" value="ECO:0007669"/>
    <property type="project" value="UniProtKB-KW"/>
</dbReference>
<dbReference type="CDD" id="cd02440">
    <property type="entry name" value="AdoMet_MTases"/>
    <property type="match status" value="1"/>
</dbReference>
<dbReference type="Pfam" id="PF13411">
    <property type="entry name" value="MerR_1"/>
    <property type="match status" value="1"/>
</dbReference>
<name>A0A841L6P8_9FIRM</name>
<keyword evidence="2" id="KW-0238">DNA-binding</keyword>
<dbReference type="SUPFAM" id="SSF53335">
    <property type="entry name" value="S-adenosyl-L-methionine-dependent methyltransferases"/>
    <property type="match status" value="1"/>
</dbReference>